<dbReference type="PANTHER" id="PTHR13117">
    <property type="entry name" value="ENDOPLASMIC RETICULUM MULTISPAN TRANSMEMBRANE PROTEIN-RELATED"/>
    <property type="match status" value="1"/>
</dbReference>
<comment type="similarity">
    <text evidence="3 10">Belongs to the RFT1 family.</text>
</comment>
<accession>A0A5B0R6S1</accession>
<evidence type="ECO:0000256" key="2">
    <source>
        <dbReference type="ARBA" id="ARBA00004922"/>
    </source>
</evidence>
<evidence type="ECO:0000313" key="12">
    <source>
        <dbReference type="EMBL" id="KAA1121461.1"/>
    </source>
</evidence>
<feature type="transmembrane region" description="Helical" evidence="10">
    <location>
        <begin position="138"/>
        <end position="158"/>
    </location>
</feature>
<dbReference type="OrthoDB" id="9979195at2759"/>
<dbReference type="InterPro" id="IPR007594">
    <property type="entry name" value="RFT1"/>
</dbReference>
<feature type="transmembrane region" description="Helical" evidence="10">
    <location>
        <begin position="503"/>
        <end position="525"/>
    </location>
</feature>
<dbReference type="GO" id="GO:0006488">
    <property type="term" value="P:dolichol-linked oligosaccharide biosynthetic process"/>
    <property type="evidence" value="ECO:0007669"/>
    <property type="project" value="InterPro"/>
</dbReference>
<comment type="pathway">
    <text evidence="2">Protein modification; protein glycosylation.</text>
</comment>
<comment type="caution">
    <text evidence="12">The sequence shown here is derived from an EMBL/GenBank/DDBJ whole genome shotgun (WGS) entry which is preliminary data.</text>
</comment>
<feature type="transmembrane region" description="Helical" evidence="10">
    <location>
        <begin position="583"/>
        <end position="608"/>
    </location>
</feature>
<sequence>MSHLDVTQSTTFLHSHPTLNFSRSTLIERRMTTELLTTGLSLIGLQLISRLLTFILNQTLVRVASPEALGTASIQFDVLINTVLFFSREGVRGGLSRTQDEFNRLSNSELSSSSQKHPPQGSPSSIITRRQEIVNASFLPIPIGILFSFVLFLIYWLTVDQSTVNQAHFQTALIFYLVAVLCELLSEPAYIHLILAGQTGRRVKVEGTAVSVKTLTTLAVVMLGYHLGHDWGLLGFATGQLAYSLSLTFGLWSPHFRARSAQLDPPNQALYPRQTAESKLISSKTGVLDSWIAQSDLNLCYALTRQSIIKQFLTEGDKMIISKICPIAHQGGYALAMNYGSLVARILFQPIEETSRLYFSRNLSASRLAEKGSDSSSKNAVMTTGLRGSIDLLTNLIQCHFYLGLVFVTFGPPYVRLGLWILLGPRSAYLRDGPSSTIIQVLRAYCSLLPLLGMNGILEGFVQSAADEKELDQMSKLMALWCAIFVAAVALFSSLWASGTLLITAEVAIVIATGVNMICRILYGWRFSGRYVHRRAADRALSLSKAAPSAMTILAFIFAAIFTRWSESGYSGALAKEKPTEALLSKAVLSHLLNGIGSLCGCFLVIAVSERSRLKEIFSTVKNRPKTE</sequence>
<feature type="transmembrane region" description="Helical" evidence="10">
    <location>
        <begin position="173"/>
        <end position="195"/>
    </location>
</feature>
<dbReference type="EMBL" id="VDEP01000238">
    <property type="protein sequence ID" value="KAA1121461.1"/>
    <property type="molecule type" value="Genomic_DNA"/>
</dbReference>
<keyword evidence="6 10" id="KW-1133">Transmembrane helix</keyword>
<gene>
    <name evidence="12" type="primary">RFT1_2</name>
    <name evidence="11" type="ORF">PGT21_036464</name>
    <name evidence="12" type="ORF">PGTUg99_027343</name>
</gene>
<evidence type="ECO:0000256" key="1">
    <source>
        <dbReference type="ARBA" id="ARBA00004477"/>
    </source>
</evidence>
<evidence type="ECO:0000313" key="11">
    <source>
        <dbReference type="EMBL" id="KAA1095189.1"/>
    </source>
</evidence>
<evidence type="ECO:0000256" key="10">
    <source>
        <dbReference type="RuleBase" id="RU365067"/>
    </source>
</evidence>
<keyword evidence="5 10" id="KW-0256">Endoplasmic reticulum</keyword>
<comment type="subcellular location">
    <subcellularLocation>
        <location evidence="1 10">Endoplasmic reticulum membrane</location>
        <topology evidence="1 10">Multi-pass membrane protein</topology>
    </subcellularLocation>
</comment>
<dbReference type="Proteomes" id="UP000325313">
    <property type="component" value="Unassembled WGS sequence"/>
</dbReference>
<dbReference type="Proteomes" id="UP000324748">
    <property type="component" value="Unassembled WGS sequence"/>
</dbReference>
<evidence type="ECO:0000256" key="7">
    <source>
        <dbReference type="ARBA" id="ARBA00023136"/>
    </source>
</evidence>
<feature type="transmembrane region" description="Helical" evidence="10">
    <location>
        <begin position="231"/>
        <end position="252"/>
    </location>
</feature>
<evidence type="ECO:0000256" key="6">
    <source>
        <dbReference type="ARBA" id="ARBA00022989"/>
    </source>
</evidence>
<feature type="transmembrane region" description="Helical" evidence="10">
    <location>
        <begin position="207"/>
        <end position="225"/>
    </location>
</feature>
<protein>
    <recommendedName>
        <fullName evidence="8 10">Man(5)GlcNAc(2)-PP-dolichol translocation protein RFT1</fullName>
    </recommendedName>
</protein>
<dbReference type="EMBL" id="VSWC01000079">
    <property type="protein sequence ID" value="KAA1095189.1"/>
    <property type="molecule type" value="Genomic_DNA"/>
</dbReference>
<dbReference type="Pfam" id="PF04506">
    <property type="entry name" value="Rft-1"/>
    <property type="match status" value="1"/>
</dbReference>
<evidence type="ECO:0000256" key="9">
    <source>
        <dbReference type="ARBA" id="ARBA00045912"/>
    </source>
</evidence>
<evidence type="ECO:0000256" key="8">
    <source>
        <dbReference type="ARBA" id="ARBA00044793"/>
    </source>
</evidence>
<evidence type="ECO:0000313" key="14">
    <source>
        <dbReference type="Proteomes" id="UP000325313"/>
    </source>
</evidence>
<keyword evidence="10" id="KW-0813">Transport</keyword>
<comment type="function">
    <text evidence="9 10">Intramembrane glycolipid transporter that operates in the biosynthetic pathway of dolichol-linked oligosaccharides, the glycan precursors employed in protein asparagine (N)-glycosylation. The sequential addition of sugars to dolichol pyrophosphate produces dolichol-linked oligosaccharides containing fourteen sugars, including two GlcNAcs, nine mannoses and three glucoses. Once assembled, the oligosaccharide is transferred from the lipid to nascent proteins by oligosaccharyltransferases. The assembly of dolichol-linked oligosaccharides begins on the cytosolic side of the endoplasmic reticulum membrane and finishes in its lumen. RFT1 could mediate the translocation of the cytosolically oriented intermediate DolPP-GlcNAc2Man5, produced by ALG11, into the ER lumen where dolichol-linked oligosaccharides assembly continues. However, the intramembrane lipid transporter activity could not be confirmed in vitro.</text>
</comment>
<dbReference type="GO" id="GO:0034203">
    <property type="term" value="P:glycolipid translocation"/>
    <property type="evidence" value="ECO:0007669"/>
    <property type="project" value="TreeGrafter"/>
</dbReference>
<dbReference type="AlphaFoldDB" id="A0A5B0R6S1"/>
<feature type="transmembrane region" description="Helical" evidence="10">
    <location>
        <begin position="442"/>
        <end position="466"/>
    </location>
</feature>
<organism evidence="12 14">
    <name type="scientific">Puccinia graminis f. sp. tritici</name>
    <dbReference type="NCBI Taxonomy" id="56615"/>
    <lineage>
        <taxon>Eukaryota</taxon>
        <taxon>Fungi</taxon>
        <taxon>Dikarya</taxon>
        <taxon>Basidiomycota</taxon>
        <taxon>Pucciniomycotina</taxon>
        <taxon>Pucciniomycetes</taxon>
        <taxon>Pucciniales</taxon>
        <taxon>Pucciniaceae</taxon>
        <taxon>Puccinia</taxon>
    </lineage>
</organism>
<evidence type="ECO:0000256" key="3">
    <source>
        <dbReference type="ARBA" id="ARBA00010288"/>
    </source>
</evidence>
<evidence type="ECO:0000313" key="13">
    <source>
        <dbReference type="Proteomes" id="UP000324748"/>
    </source>
</evidence>
<keyword evidence="7 10" id="KW-0472">Membrane</keyword>
<proteinExistence type="inferred from homology"/>
<reference evidence="13 14" key="1">
    <citation type="submission" date="2019-05" db="EMBL/GenBank/DDBJ databases">
        <title>Emergence of the Ug99 lineage of the wheat stem rust pathogen through somatic hybridization.</title>
        <authorList>
            <person name="Li F."/>
            <person name="Upadhyaya N.M."/>
            <person name="Sperschneider J."/>
            <person name="Matny O."/>
            <person name="Nguyen-Phuc H."/>
            <person name="Mago R."/>
            <person name="Raley C."/>
            <person name="Miller M.E."/>
            <person name="Silverstein K.A.T."/>
            <person name="Henningsen E."/>
            <person name="Hirsch C.D."/>
            <person name="Visser B."/>
            <person name="Pretorius Z.A."/>
            <person name="Steffenson B.J."/>
            <person name="Schwessinger B."/>
            <person name="Dodds P.N."/>
            <person name="Figueroa M."/>
        </authorList>
    </citation>
    <scope>NUCLEOTIDE SEQUENCE [LARGE SCALE GENOMIC DNA]</scope>
    <source>
        <strain evidence="11">21-0</strain>
        <strain evidence="12 14">Ug99</strain>
    </source>
</reference>
<evidence type="ECO:0000256" key="4">
    <source>
        <dbReference type="ARBA" id="ARBA00022692"/>
    </source>
</evidence>
<keyword evidence="13" id="KW-1185">Reference proteome</keyword>
<dbReference type="PANTHER" id="PTHR13117:SF5">
    <property type="entry name" value="PROTEIN RFT1 HOMOLOG"/>
    <property type="match status" value="1"/>
</dbReference>
<feature type="transmembrane region" description="Helical" evidence="10">
    <location>
        <begin position="401"/>
        <end position="422"/>
    </location>
</feature>
<name>A0A5B0R6S1_PUCGR</name>
<feature type="transmembrane region" description="Helical" evidence="10">
    <location>
        <begin position="478"/>
        <end position="497"/>
    </location>
</feature>
<feature type="transmembrane region" description="Helical" evidence="10">
    <location>
        <begin position="546"/>
        <end position="563"/>
    </location>
</feature>
<keyword evidence="4 10" id="KW-0812">Transmembrane</keyword>
<evidence type="ECO:0000256" key="5">
    <source>
        <dbReference type="ARBA" id="ARBA00022824"/>
    </source>
</evidence>
<dbReference type="GO" id="GO:0005789">
    <property type="term" value="C:endoplasmic reticulum membrane"/>
    <property type="evidence" value="ECO:0007669"/>
    <property type="project" value="UniProtKB-SubCell"/>
</dbReference>